<evidence type="ECO:0000259" key="11">
    <source>
        <dbReference type="Pfam" id="PF22638"/>
    </source>
</evidence>
<dbReference type="PRINTS" id="PR01005">
    <property type="entry name" value="FLGHOOKAP1"/>
</dbReference>
<comment type="subcellular location">
    <subcellularLocation>
        <location evidence="1 7">Bacterial flagellum</location>
    </subcellularLocation>
    <subcellularLocation>
        <location evidence="2 7">Secreted</location>
    </subcellularLocation>
</comment>
<dbReference type="PANTHER" id="PTHR30033">
    <property type="entry name" value="FLAGELLAR HOOK-ASSOCIATED PROTEIN 1"/>
    <property type="match status" value="1"/>
</dbReference>
<dbReference type="GO" id="GO:0009424">
    <property type="term" value="C:bacterial-type flagellum hook"/>
    <property type="evidence" value="ECO:0007669"/>
    <property type="project" value="UniProtKB-UniRule"/>
</dbReference>
<dbReference type="Pfam" id="PF00460">
    <property type="entry name" value="Flg_bb_rod"/>
    <property type="match status" value="1"/>
</dbReference>
<keyword evidence="12" id="KW-0282">Flagellum</keyword>
<comment type="similarity">
    <text evidence="3 7">Belongs to the flagella basal body rod proteins family.</text>
</comment>
<organism evidence="12 13">
    <name type="scientific">Pantoea latae</name>
    <dbReference type="NCBI Taxonomy" id="1964541"/>
    <lineage>
        <taxon>Bacteria</taxon>
        <taxon>Pseudomonadati</taxon>
        <taxon>Pseudomonadota</taxon>
        <taxon>Gammaproteobacteria</taxon>
        <taxon>Enterobacterales</taxon>
        <taxon>Erwiniaceae</taxon>
        <taxon>Pantoea</taxon>
    </lineage>
</organism>
<dbReference type="Pfam" id="PF22638">
    <property type="entry name" value="FlgK_D1"/>
    <property type="match status" value="1"/>
</dbReference>
<dbReference type="InterPro" id="IPR002371">
    <property type="entry name" value="FlgK"/>
</dbReference>
<keyword evidence="12" id="KW-0966">Cell projection</keyword>
<evidence type="ECO:0000259" key="9">
    <source>
        <dbReference type="Pfam" id="PF06429"/>
    </source>
</evidence>
<name>A0A1V9DNK9_9GAMM</name>
<feature type="domain" description="Flagellar basal-body/hook protein C-terminal" evidence="9">
    <location>
        <begin position="503"/>
        <end position="545"/>
    </location>
</feature>
<comment type="caution">
    <text evidence="12">The sequence shown here is derived from an EMBL/GenBank/DDBJ whole genome shotgun (WGS) entry which is preliminary data.</text>
</comment>
<dbReference type="GO" id="GO:0005576">
    <property type="term" value="C:extracellular region"/>
    <property type="evidence" value="ECO:0007669"/>
    <property type="project" value="UniProtKB-SubCell"/>
</dbReference>
<proteinExistence type="inferred from homology"/>
<feature type="domain" description="Flagellar hook-associated protein 1 D2-like" evidence="10">
    <location>
        <begin position="336"/>
        <end position="416"/>
    </location>
</feature>
<evidence type="ECO:0000256" key="5">
    <source>
        <dbReference type="ARBA" id="ARBA00022525"/>
    </source>
</evidence>
<evidence type="ECO:0000256" key="7">
    <source>
        <dbReference type="RuleBase" id="RU362065"/>
    </source>
</evidence>
<evidence type="ECO:0000256" key="1">
    <source>
        <dbReference type="ARBA" id="ARBA00004365"/>
    </source>
</evidence>
<keyword evidence="5 7" id="KW-0964">Secreted</keyword>
<sequence>MNLFNIAQSGLSAAQSALNVVGNNLSNAMTSGYSRQEIMLGEAGGNTTRNGFFGYGVQTDDVKRCYDGFLNNQVRGATTQFQALEGRYEQLSQIDDLLGDDTSNLSVTQGNLFSAMEKMSSDPVSPAARQEVLSQFKALANQYRSNSSTLNGLEKSTNSKISQAVDDINSCAKQLASLNKEMAKVQAGSGNLPADMLDQRDRVLAQLSGLTGIKVNENSVTGRVDVTLANGLSLVNGDSLCELKAQPAEEDPSKTVVSYTDASGNATRLDEEKLDGGTLGGLFTFRHHDLSDARNQLNQLALQMANAFNQVNRGGYDLDGNAGGDIFTLADPQAIANRNNQGSATLAIARSDLSAIKSESYQMTFTGPDSGDWTITTADGRAITPTVGDDGSLSFEGVTVTPQGAPQAGDSFLFNPTAGVADSLSVAIGDGDALAASSSADPSDESNNENIQKMLDIKNQPVVGKSTLSEAYASLVSSVGSSMTTLNADRTTTESVVSQWQQQQQSVAGVDINEEYINLQMYTQYYQANSQVLQTATTLFDTLLSIK</sequence>
<evidence type="ECO:0000259" key="10">
    <source>
        <dbReference type="Pfam" id="PF21158"/>
    </source>
</evidence>
<dbReference type="GO" id="GO:0044780">
    <property type="term" value="P:bacterial-type flagellum assembly"/>
    <property type="evidence" value="ECO:0007669"/>
    <property type="project" value="InterPro"/>
</dbReference>
<keyword evidence="12" id="KW-0969">Cilium</keyword>
<evidence type="ECO:0000256" key="3">
    <source>
        <dbReference type="ARBA" id="ARBA00009677"/>
    </source>
</evidence>
<dbReference type="NCBIfam" id="TIGR02492">
    <property type="entry name" value="flgK_ends"/>
    <property type="match status" value="1"/>
</dbReference>
<dbReference type="Pfam" id="PF21158">
    <property type="entry name" value="flgK_1st_1"/>
    <property type="match status" value="1"/>
</dbReference>
<dbReference type="SUPFAM" id="SSF64518">
    <property type="entry name" value="Phase 1 flagellin"/>
    <property type="match status" value="1"/>
</dbReference>
<protein>
    <recommendedName>
        <fullName evidence="4 7">Flagellar hook-associated protein 1</fullName>
        <shortName evidence="7">HAP1</shortName>
    </recommendedName>
</protein>
<dbReference type="RefSeq" id="WP_081137097.1">
    <property type="nucleotide sequence ID" value="NZ_MWUE01000007.1"/>
</dbReference>
<dbReference type="PANTHER" id="PTHR30033:SF1">
    <property type="entry name" value="FLAGELLAR HOOK-ASSOCIATED PROTEIN 1"/>
    <property type="match status" value="1"/>
</dbReference>
<evidence type="ECO:0000313" key="13">
    <source>
        <dbReference type="Proteomes" id="UP000192769"/>
    </source>
</evidence>
<dbReference type="Pfam" id="PF06429">
    <property type="entry name" value="Flg_bbr_C"/>
    <property type="match status" value="1"/>
</dbReference>
<gene>
    <name evidence="7" type="primary">flgK</name>
    <name evidence="12" type="ORF">B2J69_05350</name>
</gene>
<dbReference type="Proteomes" id="UP000192769">
    <property type="component" value="Unassembled WGS sequence"/>
</dbReference>
<dbReference type="GO" id="GO:0005198">
    <property type="term" value="F:structural molecule activity"/>
    <property type="evidence" value="ECO:0007669"/>
    <property type="project" value="UniProtKB-UniRule"/>
</dbReference>
<dbReference type="OrthoDB" id="9802553at2"/>
<keyword evidence="13" id="KW-1185">Reference proteome</keyword>
<evidence type="ECO:0000259" key="8">
    <source>
        <dbReference type="Pfam" id="PF00460"/>
    </source>
</evidence>
<dbReference type="InterPro" id="IPR001444">
    <property type="entry name" value="Flag_bb_rod_N"/>
</dbReference>
<dbReference type="InterPro" id="IPR053927">
    <property type="entry name" value="FlgK_helical"/>
</dbReference>
<evidence type="ECO:0000256" key="2">
    <source>
        <dbReference type="ARBA" id="ARBA00004613"/>
    </source>
</evidence>
<feature type="domain" description="Flagellar hook-associated protein FlgK helical" evidence="11">
    <location>
        <begin position="91"/>
        <end position="327"/>
    </location>
</feature>
<keyword evidence="6 7" id="KW-0975">Bacterial flagellum</keyword>
<evidence type="ECO:0000256" key="6">
    <source>
        <dbReference type="ARBA" id="ARBA00023143"/>
    </source>
</evidence>
<dbReference type="InterPro" id="IPR049119">
    <property type="entry name" value="FlgK_D2-like"/>
</dbReference>
<feature type="domain" description="Flagellar basal body rod protein N-terminal" evidence="8">
    <location>
        <begin position="4"/>
        <end position="33"/>
    </location>
</feature>
<evidence type="ECO:0000256" key="4">
    <source>
        <dbReference type="ARBA" id="ARBA00016244"/>
    </source>
</evidence>
<dbReference type="InterPro" id="IPR010930">
    <property type="entry name" value="Flg_bb/hook_C_dom"/>
</dbReference>
<reference evidence="12 13" key="1">
    <citation type="submission" date="2017-02" db="EMBL/GenBank/DDBJ databases">
        <title>Whole genome shotgun sequence of Pantoea agglomerans strain AS1 isolated from a cycad, Zamia floridana in Central Florida, USA.</title>
        <authorList>
            <person name="Lata P."/>
            <person name="Govindarajan S."/>
            <person name="Qi F."/>
            <person name="Li J.-L."/>
            <person name="Maurya S.K."/>
            <person name="Sahoo M.K."/>
        </authorList>
    </citation>
    <scope>NUCLEOTIDE SEQUENCE [LARGE SCALE GENOMIC DNA]</scope>
    <source>
        <strain evidence="12 13">AS1</strain>
    </source>
</reference>
<accession>A0A1V9DNK9</accession>
<dbReference type="AlphaFoldDB" id="A0A1V9DNK9"/>
<dbReference type="EMBL" id="MWUE01000007">
    <property type="protein sequence ID" value="OQP35420.1"/>
    <property type="molecule type" value="Genomic_DNA"/>
</dbReference>
<evidence type="ECO:0000313" key="12">
    <source>
        <dbReference type="EMBL" id="OQP35420.1"/>
    </source>
</evidence>